<comment type="caution">
    <text evidence="4">The sequence shown here is derived from an EMBL/GenBank/DDBJ whole genome shotgun (WGS) entry which is preliminary data.</text>
</comment>
<keyword evidence="2" id="KW-0808">Transferase</keyword>
<dbReference type="InterPro" id="IPR029063">
    <property type="entry name" value="SAM-dependent_MTases_sf"/>
</dbReference>
<dbReference type="Proteomes" id="UP001642483">
    <property type="component" value="Unassembled WGS sequence"/>
</dbReference>
<sequence>MSNMQSATEDVVMKEGDWLGRWNNRKIAFHNLYVHPDLMKHERKFLKANDKVYVPLCGKSFDLNYLASEGYDVIGCEFSETAIIEFFDEHSIKYERSHHPTAPYEIFKGLNKKITIYKGDFFGLDSAIMGKVDAVWDRGSFVAIHPSQQTKYVVLMHDVVNPTGKYLLVTFFYQGSSSGPPYSITGKAIHDVFSRYFNISVVETYRNEELGFLKRASIPYAGVTEGNDPITFSFIMCSHVTVKYNHEDTLNEEYWKKIWENGQIHDFHHANVHEHLIKYKDHFLHQNCRVFIPLCGKSVDLNYLAECGHEVVGCELSETAILQFFQEHSMTFKQSQYPKAPFEVFKAADKNITIYKGDFLKLNSSVIGKFDAVWDQGAFIAIHPSQRLKYTDIMKDLISLDGKYLLFSLQFDGVNSATPYSVTEMDMEETFGRYFDVSTLETYQKTESAFLKRDALSSAIVFVSLLKLK</sequence>
<protein>
    <recommendedName>
        <fullName evidence="6">Thiopurine S-methyltransferase</fullName>
    </recommendedName>
</protein>
<proteinExistence type="predicted"/>
<dbReference type="PANTHER" id="PTHR10259">
    <property type="entry name" value="THIOPURINE S-METHYLTRANSFERASE"/>
    <property type="match status" value="1"/>
</dbReference>
<evidence type="ECO:0008006" key="6">
    <source>
        <dbReference type="Google" id="ProtNLM"/>
    </source>
</evidence>
<reference evidence="4 5" key="1">
    <citation type="submission" date="2024-02" db="EMBL/GenBank/DDBJ databases">
        <authorList>
            <person name="Daric V."/>
            <person name="Darras S."/>
        </authorList>
    </citation>
    <scope>NUCLEOTIDE SEQUENCE [LARGE SCALE GENOMIC DNA]</scope>
</reference>
<gene>
    <name evidence="4" type="ORF">CVLEPA_LOCUS3343</name>
</gene>
<evidence type="ECO:0000313" key="5">
    <source>
        <dbReference type="Proteomes" id="UP001642483"/>
    </source>
</evidence>
<name>A0ABP0F2A8_CLALP</name>
<organism evidence="4 5">
    <name type="scientific">Clavelina lepadiformis</name>
    <name type="common">Light-bulb sea squirt</name>
    <name type="synonym">Ascidia lepadiformis</name>
    <dbReference type="NCBI Taxonomy" id="159417"/>
    <lineage>
        <taxon>Eukaryota</taxon>
        <taxon>Metazoa</taxon>
        <taxon>Chordata</taxon>
        <taxon>Tunicata</taxon>
        <taxon>Ascidiacea</taxon>
        <taxon>Aplousobranchia</taxon>
        <taxon>Clavelinidae</taxon>
        <taxon>Clavelina</taxon>
    </lineage>
</organism>
<accession>A0ABP0F2A8</accession>
<keyword evidence="3" id="KW-0949">S-adenosyl-L-methionine</keyword>
<dbReference type="PROSITE" id="PS51585">
    <property type="entry name" value="SAM_MT_TPMT"/>
    <property type="match status" value="2"/>
</dbReference>
<dbReference type="SUPFAM" id="SSF53335">
    <property type="entry name" value="S-adenosyl-L-methionine-dependent methyltransferases"/>
    <property type="match status" value="2"/>
</dbReference>
<dbReference type="CDD" id="cd02440">
    <property type="entry name" value="AdoMet_MTases"/>
    <property type="match status" value="2"/>
</dbReference>
<dbReference type="Pfam" id="PF05724">
    <property type="entry name" value="TPMT"/>
    <property type="match status" value="2"/>
</dbReference>
<evidence type="ECO:0000256" key="3">
    <source>
        <dbReference type="ARBA" id="ARBA00022691"/>
    </source>
</evidence>
<dbReference type="PANTHER" id="PTHR10259:SF11">
    <property type="entry name" value="THIOPURINE S-METHYLTRANSFERASE"/>
    <property type="match status" value="1"/>
</dbReference>
<dbReference type="EMBL" id="CAWYQH010000002">
    <property type="protein sequence ID" value="CAK8673561.1"/>
    <property type="molecule type" value="Genomic_DNA"/>
</dbReference>
<dbReference type="Gene3D" id="3.40.50.150">
    <property type="entry name" value="Vaccinia Virus protein VP39"/>
    <property type="match status" value="2"/>
</dbReference>
<keyword evidence="1" id="KW-0489">Methyltransferase</keyword>
<evidence type="ECO:0000256" key="1">
    <source>
        <dbReference type="ARBA" id="ARBA00022603"/>
    </source>
</evidence>
<evidence type="ECO:0000313" key="4">
    <source>
        <dbReference type="EMBL" id="CAK8673561.1"/>
    </source>
</evidence>
<evidence type="ECO:0000256" key="2">
    <source>
        <dbReference type="ARBA" id="ARBA00022679"/>
    </source>
</evidence>
<keyword evidence="5" id="KW-1185">Reference proteome</keyword>
<dbReference type="InterPro" id="IPR008854">
    <property type="entry name" value="TPMT"/>
</dbReference>